<dbReference type="PANTHER" id="PTHR39188:SF3">
    <property type="entry name" value="STAGE IV SPORULATION PROTEIN FB"/>
    <property type="match status" value="1"/>
</dbReference>
<dbReference type="PANTHER" id="PTHR39188">
    <property type="entry name" value="MEMBRANE-ASSOCIATED ZINC METALLOPROTEASE M50B"/>
    <property type="match status" value="1"/>
</dbReference>
<protein>
    <submittedName>
        <fullName evidence="14">M50 family metallopeptidase</fullName>
        <ecNumber evidence="14">3.4.24.-</ecNumber>
    </submittedName>
</protein>
<gene>
    <name evidence="14" type="ORF">ACFSJH_12130</name>
</gene>
<comment type="cofactor">
    <cofactor evidence="1">
        <name>Zn(2+)</name>
        <dbReference type="ChEBI" id="CHEBI:29105"/>
    </cofactor>
</comment>
<keyword evidence="15" id="KW-1185">Reference proteome</keyword>
<evidence type="ECO:0000256" key="10">
    <source>
        <dbReference type="ARBA" id="ARBA00023049"/>
    </source>
</evidence>
<sequence length="293" mass="33479">MIKWRGIDWSVHPLFIILMLGAVVSGFFAEMITLFVLVLIHELGHVVAARYFGWTVKEVKLLPFGGVAEVEEAHGTTAREEMIIAAAGPLQNVWMGLIAYGLGEFSLVDEAWAHYLLQANLLIGLFNMLPIYPLDGGKIVQALFSYMVNYYSVMIWTMRTSLAGSVVIIIISLLPLLQPTKSIQLNLLIIGCFLFASNWSYHRNMPYLFFRFLMQRERLLHRQAEFGQAARPLLVHHEQSVMSVVKLFRRHQFHFIYLMDRRKKTMKMIPEQLLLEHCLSGGNPARAVAELFG</sequence>
<evidence type="ECO:0000256" key="8">
    <source>
        <dbReference type="ARBA" id="ARBA00022833"/>
    </source>
</evidence>
<keyword evidence="6" id="KW-0479">Metal-binding</keyword>
<feature type="transmembrane region" description="Helical" evidence="12">
    <location>
        <begin position="82"/>
        <end position="100"/>
    </location>
</feature>
<keyword evidence="4" id="KW-0645">Protease</keyword>
<evidence type="ECO:0000256" key="7">
    <source>
        <dbReference type="ARBA" id="ARBA00022801"/>
    </source>
</evidence>
<dbReference type="GO" id="GO:0016787">
    <property type="term" value="F:hydrolase activity"/>
    <property type="evidence" value="ECO:0007669"/>
    <property type="project" value="UniProtKB-KW"/>
</dbReference>
<evidence type="ECO:0000256" key="4">
    <source>
        <dbReference type="ARBA" id="ARBA00022670"/>
    </source>
</evidence>
<evidence type="ECO:0000256" key="9">
    <source>
        <dbReference type="ARBA" id="ARBA00022989"/>
    </source>
</evidence>
<evidence type="ECO:0000256" key="12">
    <source>
        <dbReference type="SAM" id="Phobius"/>
    </source>
</evidence>
<keyword evidence="11 12" id="KW-0472">Membrane</keyword>
<name>A0ABW4YLC0_9BACL</name>
<dbReference type="CDD" id="cd06161">
    <property type="entry name" value="S2P-M50_SpoIVFB"/>
    <property type="match status" value="1"/>
</dbReference>
<evidence type="ECO:0000256" key="2">
    <source>
        <dbReference type="ARBA" id="ARBA00004141"/>
    </source>
</evidence>
<evidence type="ECO:0000256" key="11">
    <source>
        <dbReference type="ARBA" id="ARBA00023136"/>
    </source>
</evidence>
<accession>A0ABW4YLC0</accession>
<comment type="similarity">
    <text evidence="3">Belongs to the peptidase M50B family.</text>
</comment>
<dbReference type="RefSeq" id="WP_377772665.1">
    <property type="nucleotide sequence ID" value="NZ_JBHUHO010000030.1"/>
</dbReference>
<dbReference type="InterPro" id="IPR008915">
    <property type="entry name" value="Peptidase_M50"/>
</dbReference>
<feature type="transmembrane region" description="Helical" evidence="12">
    <location>
        <begin position="14"/>
        <end position="40"/>
    </location>
</feature>
<evidence type="ECO:0000256" key="5">
    <source>
        <dbReference type="ARBA" id="ARBA00022692"/>
    </source>
</evidence>
<comment type="subcellular location">
    <subcellularLocation>
        <location evidence="2">Membrane</location>
        <topology evidence="2">Multi-pass membrane protein</topology>
    </subcellularLocation>
</comment>
<keyword evidence="10" id="KW-0482">Metalloprotease</keyword>
<dbReference type="Pfam" id="PF02163">
    <property type="entry name" value="Peptidase_M50"/>
    <property type="match status" value="2"/>
</dbReference>
<keyword evidence="5 12" id="KW-0812">Transmembrane</keyword>
<feature type="domain" description="Peptidase M50" evidence="13">
    <location>
        <begin position="31"/>
        <end position="103"/>
    </location>
</feature>
<keyword evidence="7 14" id="KW-0378">Hydrolase</keyword>
<keyword evidence="9 12" id="KW-1133">Transmembrane helix</keyword>
<feature type="domain" description="Peptidase M50" evidence="13">
    <location>
        <begin position="115"/>
        <end position="147"/>
    </location>
</feature>
<feature type="transmembrane region" description="Helical" evidence="12">
    <location>
        <begin position="183"/>
        <end position="201"/>
    </location>
</feature>
<dbReference type="EC" id="3.4.24.-" evidence="14"/>
<dbReference type="Proteomes" id="UP001597362">
    <property type="component" value="Unassembled WGS sequence"/>
</dbReference>
<feature type="transmembrane region" description="Helical" evidence="12">
    <location>
        <begin position="112"/>
        <end position="132"/>
    </location>
</feature>
<evidence type="ECO:0000256" key="6">
    <source>
        <dbReference type="ARBA" id="ARBA00022723"/>
    </source>
</evidence>
<reference evidence="15" key="1">
    <citation type="journal article" date="2019" name="Int. J. Syst. Evol. Microbiol.">
        <title>The Global Catalogue of Microorganisms (GCM) 10K type strain sequencing project: providing services to taxonomists for standard genome sequencing and annotation.</title>
        <authorList>
            <consortium name="The Broad Institute Genomics Platform"/>
            <consortium name="The Broad Institute Genome Sequencing Center for Infectious Disease"/>
            <person name="Wu L."/>
            <person name="Ma J."/>
        </authorList>
    </citation>
    <scope>NUCLEOTIDE SEQUENCE [LARGE SCALE GENOMIC DNA]</scope>
    <source>
        <strain evidence="15">GH52</strain>
    </source>
</reference>
<evidence type="ECO:0000259" key="13">
    <source>
        <dbReference type="Pfam" id="PF02163"/>
    </source>
</evidence>
<feature type="transmembrane region" description="Helical" evidence="12">
    <location>
        <begin position="153"/>
        <end position="177"/>
    </location>
</feature>
<evidence type="ECO:0000256" key="1">
    <source>
        <dbReference type="ARBA" id="ARBA00001947"/>
    </source>
</evidence>
<evidence type="ECO:0000313" key="14">
    <source>
        <dbReference type="EMBL" id="MFD2116471.1"/>
    </source>
</evidence>
<evidence type="ECO:0000313" key="15">
    <source>
        <dbReference type="Proteomes" id="UP001597362"/>
    </source>
</evidence>
<dbReference type="EMBL" id="JBHUHO010000030">
    <property type="protein sequence ID" value="MFD2116471.1"/>
    <property type="molecule type" value="Genomic_DNA"/>
</dbReference>
<keyword evidence="8" id="KW-0862">Zinc</keyword>
<evidence type="ECO:0000256" key="3">
    <source>
        <dbReference type="ARBA" id="ARBA00007931"/>
    </source>
</evidence>
<proteinExistence type="inferred from homology"/>
<organism evidence="14 15">
    <name type="scientific">Paenibacillus yanchengensis</name>
    <dbReference type="NCBI Taxonomy" id="2035833"/>
    <lineage>
        <taxon>Bacteria</taxon>
        <taxon>Bacillati</taxon>
        <taxon>Bacillota</taxon>
        <taxon>Bacilli</taxon>
        <taxon>Bacillales</taxon>
        <taxon>Paenibacillaceae</taxon>
        <taxon>Paenibacillus</taxon>
    </lineage>
</organism>
<comment type="caution">
    <text evidence="14">The sequence shown here is derived from an EMBL/GenBank/DDBJ whole genome shotgun (WGS) entry which is preliminary data.</text>
</comment>